<feature type="chain" id="PRO_5018123473" description="Protease complex subunit PrcB family protein" evidence="1">
    <location>
        <begin position="27"/>
        <end position="161"/>
    </location>
</feature>
<accession>A0A3G6M1K9</accession>
<evidence type="ECO:0008006" key="4">
    <source>
        <dbReference type="Google" id="ProtNLM"/>
    </source>
</evidence>
<dbReference type="OrthoDB" id="1268646at2"/>
<evidence type="ECO:0000313" key="3">
    <source>
        <dbReference type="Proteomes" id="UP000273270"/>
    </source>
</evidence>
<dbReference type="KEGG" id="ccau:EG346_00090"/>
<dbReference type="Proteomes" id="UP000273270">
    <property type="component" value="Chromosome"/>
</dbReference>
<evidence type="ECO:0000256" key="1">
    <source>
        <dbReference type="SAM" id="SignalP"/>
    </source>
</evidence>
<dbReference type="AlphaFoldDB" id="A0A3G6M1K9"/>
<reference evidence="3" key="1">
    <citation type="submission" date="2018-11" db="EMBL/GenBank/DDBJ databases">
        <title>Proposal to divide the Flavobacteriaceae and reorganize its genera based on Amino Acid Identity values calculated from whole genome sequences.</title>
        <authorList>
            <person name="Nicholson A.C."/>
            <person name="Gulvik C.A."/>
            <person name="Whitney A.M."/>
            <person name="Humrighouse B.W."/>
            <person name="Bell M."/>
            <person name="Holmes B."/>
            <person name="Steigerwalt A.G."/>
            <person name="Villarma A."/>
            <person name="Sheth M."/>
            <person name="Batra D."/>
            <person name="Pryor J."/>
            <person name="Bernardet J.-F."/>
            <person name="Hugo C."/>
            <person name="Kampfer P."/>
            <person name="Newman J."/>
            <person name="McQuiston J.R."/>
        </authorList>
    </citation>
    <scope>NUCLEOTIDE SEQUENCE [LARGE SCALE GENOMIC DNA]</scope>
    <source>
        <strain evidence="3">G0188</strain>
    </source>
</reference>
<gene>
    <name evidence="2" type="ORF">EG346_00090</name>
</gene>
<organism evidence="2 3">
    <name type="scientific">Chryseobacterium carnipullorum</name>
    <dbReference type="NCBI Taxonomy" id="1124835"/>
    <lineage>
        <taxon>Bacteria</taxon>
        <taxon>Pseudomonadati</taxon>
        <taxon>Bacteroidota</taxon>
        <taxon>Flavobacteriia</taxon>
        <taxon>Flavobacteriales</taxon>
        <taxon>Weeksellaceae</taxon>
        <taxon>Chryseobacterium group</taxon>
        <taxon>Chryseobacterium</taxon>
    </lineage>
</organism>
<protein>
    <recommendedName>
        <fullName evidence="4">Protease complex subunit PrcB family protein</fullName>
    </recommendedName>
</protein>
<sequence>MGGKNVKMKRLLIVSTALLLNCTATPSQKSSAMQDNAELLVSESQGGTDVAGFTMIKNEQEFRNAIKGSFGLIGLKKEPSVNYPKFPRNKKVVLYHMGIFRSGSHRVTSIRNISVKNKVLYVEVPDAATGGMEIQVLSNPWFIFAVPSDYQFSSVELKYSK</sequence>
<name>A0A3G6M1K9_CHRCU</name>
<feature type="signal peptide" evidence="1">
    <location>
        <begin position="1"/>
        <end position="26"/>
    </location>
</feature>
<keyword evidence="1" id="KW-0732">Signal</keyword>
<dbReference type="EMBL" id="CP033920">
    <property type="protein sequence ID" value="AZA46719.1"/>
    <property type="molecule type" value="Genomic_DNA"/>
</dbReference>
<evidence type="ECO:0000313" key="2">
    <source>
        <dbReference type="EMBL" id="AZA46719.1"/>
    </source>
</evidence>
<proteinExistence type="predicted"/>
<keyword evidence="3" id="KW-1185">Reference proteome</keyword>